<dbReference type="OrthoDB" id="6132759at2759"/>
<gene>
    <name evidence="2" type="ORF">C0Q70_19021</name>
</gene>
<name>A0A2T7NI59_POMCA</name>
<organism evidence="2 3">
    <name type="scientific">Pomacea canaliculata</name>
    <name type="common">Golden apple snail</name>
    <dbReference type="NCBI Taxonomy" id="400727"/>
    <lineage>
        <taxon>Eukaryota</taxon>
        <taxon>Metazoa</taxon>
        <taxon>Spiralia</taxon>
        <taxon>Lophotrochozoa</taxon>
        <taxon>Mollusca</taxon>
        <taxon>Gastropoda</taxon>
        <taxon>Caenogastropoda</taxon>
        <taxon>Architaenioglossa</taxon>
        <taxon>Ampullarioidea</taxon>
        <taxon>Ampullariidae</taxon>
        <taxon>Pomacea</taxon>
    </lineage>
</organism>
<dbReference type="AlphaFoldDB" id="A0A2T7NI59"/>
<evidence type="ECO:0000256" key="1">
    <source>
        <dbReference type="SAM" id="Phobius"/>
    </source>
</evidence>
<proteinExistence type="predicted"/>
<keyword evidence="1" id="KW-0472">Membrane</keyword>
<evidence type="ECO:0000313" key="2">
    <source>
        <dbReference type="EMBL" id="PVD20860.1"/>
    </source>
</evidence>
<comment type="caution">
    <text evidence="2">The sequence shown here is derived from an EMBL/GenBank/DDBJ whole genome shotgun (WGS) entry which is preliminary data.</text>
</comment>
<dbReference type="EMBL" id="PZQS01000012">
    <property type="protein sequence ID" value="PVD20860.1"/>
    <property type="molecule type" value="Genomic_DNA"/>
</dbReference>
<accession>A0A2T7NI59</accession>
<feature type="transmembrane region" description="Helical" evidence="1">
    <location>
        <begin position="6"/>
        <end position="27"/>
    </location>
</feature>
<reference evidence="2 3" key="1">
    <citation type="submission" date="2018-04" db="EMBL/GenBank/DDBJ databases">
        <title>The genome of golden apple snail Pomacea canaliculata provides insight into stress tolerance and invasive adaptation.</title>
        <authorList>
            <person name="Liu C."/>
            <person name="Liu B."/>
            <person name="Ren Y."/>
            <person name="Zhang Y."/>
            <person name="Wang H."/>
            <person name="Li S."/>
            <person name="Jiang F."/>
            <person name="Yin L."/>
            <person name="Zhang G."/>
            <person name="Qian W."/>
            <person name="Fan W."/>
        </authorList>
    </citation>
    <scope>NUCLEOTIDE SEQUENCE [LARGE SCALE GENOMIC DNA]</scope>
    <source>
        <strain evidence="2">SZHN2017</strain>
        <tissue evidence="2">Muscle</tissue>
    </source>
</reference>
<keyword evidence="1" id="KW-1133">Transmembrane helix</keyword>
<sequence>MDCVQGAGVGLLCSLSFSFWIGIGAIVDGPRRTLLPLTSINCSRNATPILMSFVTYNITTTSLTTLNTTFTTQEATLLSDMTSSLDENPGWV</sequence>
<dbReference type="Proteomes" id="UP000245119">
    <property type="component" value="Linkage Group LG12"/>
</dbReference>
<keyword evidence="1" id="KW-0812">Transmembrane</keyword>
<protein>
    <submittedName>
        <fullName evidence="2">Uncharacterized protein</fullName>
    </submittedName>
</protein>
<evidence type="ECO:0000313" key="3">
    <source>
        <dbReference type="Proteomes" id="UP000245119"/>
    </source>
</evidence>
<keyword evidence="3" id="KW-1185">Reference proteome</keyword>